<dbReference type="VEuPathDB" id="VectorBase:LOC119181915"/>
<gene>
    <name evidence="1" type="ORF">HPB51_025909</name>
</gene>
<protein>
    <submittedName>
        <fullName evidence="1">Uncharacterized protein</fullName>
    </submittedName>
</protein>
<organism evidence="1 2">
    <name type="scientific">Rhipicephalus microplus</name>
    <name type="common">Cattle tick</name>
    <name type="synonym">Boophilus microplus</name>
    <dbReference type="NCBI Taxonomy" id="6941"/>
    <lineage>
        <taxon>Eukaryota</taxon>
        <taxon>Metazoa</taxon>
        <taxon>Ecdysozoa</taxon>
        <taxon>Arthropoda</taxon>
        <taxon>Chelicerata</taxon>
        <taxon>Arachnida</taxon>
        <taxon>Acari</taxon>
        <taxon>Parasitiformes</taxon>
        <taxon>Ixodida</taxon>
        <taxon>Ixodoidea</taxon>
        <taxon>Ixodidae</taxon>
        <taxon>Rhipicephalinae</taxon>
        <taxon>Rhipicephalus</taxon>
        <taxon>Boophilus</taxon>
    </lineage>
</organism>
<proteinExistence type="predicted"/>
<accession>A0A9J6EEM3</accession>
<dbReference type="EMBL" id="JABSTU010000005">
    <property type="protein sequence ID" value="KAH8032456.1"/>
    <property type="molecule type" value="Genomic_DNA"/>
</dbReference>
<name>A0A9J6EEM3_RHIMP</name>
<reference evidence="1" key="1">
    <citation type="journal article" date="2020" name="Cell">
        <title>Large-Scale Comparative Analyses of Tick Genomes Elucidate Their Genetic Diversity and Vector Capacities.</title>
        <authorList>
            <consortium name="Tick Genome and Microbiome Consortium (TIGMIC)"/>
            <person name="Jia N."/>
            <person name="Wang J."/>
            <person name="Shi W."/>
            <person name="Du L."/>
            <person name="Sun Y."/>
            <person name="Zhan W."/>
            <person name="Jiang J.F."/>
            <person name="Wang Q."/>
            <person name="Zhang B."/>
            <person name="Ji P."/>
            <person name="Bell-Sakyi L."/>
            <person name="Cui X.M."/>
            <person name="Yuan T.T."/>
            <person name="Jiang B.G."/>
            <person name="Yang W.F."/>
            <person name="Lam T.T."/>
            <person name="Chang Q.C."/>
            <person name="Ding S.J."/>
            <person name="Wang X.J."/>
            <person name="Zhu J.G."/>
            <person name="Ruan X.D."/>
            <person name="Zhao L."/>
            <person name="Wei J.T."/>
            <person name="Ye R.Z."/>
            <person name="Que T.C."/>
            <person name="Du C.H."/>
            <person name="Zhou Y.H."/>
            <person name="Cheng J.X."/>
            <person name="Dai P.F."/>
            <person name="Guo W.B."/>
            <person name="Han X.H."/>
            <person name="Huang E.J."/>
            <person name="Li L.F."/>
            <person name="Wei W."/>
            <person name="Gao Y.C."/>
            <person name="Liu J.Z."/>
            <person name="Shao H.Z."/>
            <person name="Wang X."/>
            <person name="Wang C.C."/>
            <person name="Yang T.C."/>
            <person name="Huo Q.B."/>
            <person name="Li W."/>
            <person name="Chen H.Y."/>
            <person name="Chen S.E."/>
            <person name="Zhou L.G."/>
            <person name="Ni X.B."/>
            <person name="Tian J.H."/>
            <person name="Sheng Y."/>
            <person name="Liu T."/>
            <person name="Pan Y.S."/>
            <person name="Xia L.Y."/>
            <person name="Li J."/>
            <person name="Zhao F."/>
            <person name="Cao W.C."/>
        </authorList>
    </citation>
    <scope>NUCLEOTIDE SEQUENCE</scope>
    <source>
        <strain evidence="1">Rmic-2018</strain>
    </source>
</reference>
<sequence>MTSQLQPLDLCLNKLVKDHIKCLYMEWMRFGEPEVTPVGQLKRASPVMICSWIAEDYSCILEQLVCRSFKKCSTSNALNGTEDKALWEDMSDEGA</sequence>
<evidence type="ECO:0000313" key="2">
    <source>
        <dbReference type="Proteomes" id="UP000821866"/>
    </source>
</evidence>
<reference evidence="1" key="2">
    <citation type="submission" date="2021-09" db="EMBL/GenBank/DDBJ databases">
        <authorList>
            <person name="Jia N."/>
            <person name="Wang J."/>
            <person name="Shi W."/>
            <person name="Du L."/>
            <person name="Sun Y."/>
            <person name="Zhan W."/>
            <person name="Jiang J."/>
            <person name="Wang Q."/>
            <person name="Zhang B."/>
            <person name="Ji P."/>
            <person name="Sakyi L.B."/>
            <person name="Cui X."/>
            <person name="Yuan T."/>
            <person name="Jiang B."/>
            <person name="Yang W."/>
            <person name="Lam T.T.-Y."/>
            <person name="Chang Q."/>
            <person name="Ding S."/>
            <person name="Wang X."/>
            <person name="Zhu J."/>
            <person name="Ruan X."/>
            <person name="Zhao L."/>
            <person name="Wei J."/>
            <person name="Que T."/>
            <person name="Du C."/>
            <person name="Cheng J."/>
            <person name="Dai P."/>
            <person name="Han X."/>
            <person name="Huang E."/>
            <person name="Gao Y."/>
            <person name="Liu J."/>
            <person name="Shao H."/>
            <person name="Ye R."/>
            <person name="Li L."/>
            <person name="Wei W."/>
            <person name="Wang X."/>
            <person name="Wang C."/>
            <person name="Huo Q."/>
            <person name="Li W."/>
            <person name="Guo W."/>
            <person name="Chen H."/>
            <person name="Chen S."/>
            <person name="Zhou L."/>
            <person name="Zhou L."/>
            <person name="Ni X."/>
            <person name="Tian J."/>
            <person name="Zhou Y."/>
            <person name="Sheng Y."/>
            <person name="Liu T."/>
            <person name="Pan Y."/>
            <person name="Xia L."/>
            <person name="Li J."/>
            <person name="Zhao F."/>
            <person name="Cao W."/>
        </authorList>
    </citation>
    <scope>NUCLEOTIDE SEQUENCE</scope>
    <source>
        <strain evidence="1">Rmic-2018</strain>
        <tissue evidence="1">Larvae</tissue>
    </source>
</reference>
<keyword evidence="2" id="KW-1185">Reference proteome</keyword>
<comment type="caution">
    <text evidence="1">The sequence shown here is derived from an EMBL/GenBank/DDBJ whole genome shotgun (WGS) entry which is preliminary data.</text>
</comment>
<dbReference type="AlphaFoldDB" id="A0A9J6EEM3"/>
<dbReference type="Proteomes" id="UP000821866">
    <property type="component" value="Chromosome 3"/>
</dbReference>
<evidence type="ECO:0000313" key="1">
    <source>
        <dbReference type="EMBL" id="KAH8032456.1"/>
    </source>
</evidence>